<proteinExistence type="predicted"/>
<gene>
    <name evidence="2" type="ORF">BINO364_LOCUS15727</name>
</gene>
<evidence type="ECO:0000256" key="1">
    <source>
        <dbReference type="SAM" id="MobiDB-lite"/>
    </source>
</evidence>
<dbReference type="OrthoDB" id="8123506at2759"/>
<protein>
    <recommendedName>
        <fullName evidence="4">THAP-type domain-containing protein</fullName>
    </recommendedName>
</protein>
<evidence type="ECO:0000313" key="2">
    <source>
        <dbReference type="EMBL" id="CAH0730792.1"/>
    </source>
</evidence>
<evidence type="ECO:0008006" key="4">
    <source>
        <dbReference type="Google" id="ProtNLM"/>
    </source>
</evidence>
<organism evidence="2 3">
    <name type="scientific">Brenthis ino</name>
    <name type="common">lesser marbled fritillary</name>
    <dbReference type="NCBI Taxonomy" id="405034"/>
    <lineage>
        <taxon>Eukaryota</taxon>
        <taxon>Metazoa</taxon>
        <taxon>Ecdysozoa</taxon>
        <taxon>Arthropoda</taxon>
        <taxon>Hexapoda</taxon>
        <taxon>Insecta</taxon>
        <taxon>Pterygota</taxon>
        <taxon>Neoptera</taxon>
        <taxon>Endopterygota</taxon>
        <taxon>Lepidoptera</taxon>
        <taxon>Glossata</taxon>
        <taxon>Ditrysia</taxon>
        <taxon>Papilionoidea</taxon>
        <taxon>Nymphalidae</taxon>
        <taxon>Heliconiinae</taxon>
        <taxon>Argynnini</taxon>
        <taxon>Brenthis</taxon>
    </lineage>
</organism>
<sequence length="111" mass="12916">MWLKLARRNPDGIRDHSTVFFCEDHFNLPYDMLNYTKYKITGSVKRVLMKPGCLPSRFDCHPDRQRSLPFCTITRTAPLKHRQDEFTEGTESASQTINENCDNLETTSDKS</sequence>
<dbReference type="AlphaFoldDB" id="A0A8J9V3R4"/>
<feature type="region of interest" description="Disordered" evidence="1">
    <location>
        <begin position="83"/>
        <end position="111"/>
    </location>
</feature>
<feature type="non-terminal residue" evidence="2">
    <location>
        <position position="111"/>
    </location>
</feature>
<accession>A0A8J9V3R4</accession>
<dbReference type="EMBL" id="OV170229">
    <property type="protein sequence ID" value="CAH0730792.1"/>
    <property type="molecule type" value="Genomic_DNA"/>
</dbReference>
<evidence type="ECO:0000313" key="3">
    <source>
        <dbReference type="Proteomes" id="UP000838878"/>
    </source>
</evidence>
<keyword evidence="3" id="KW-1185">Reference proteome</keyword>
<reference evidence="2" key="1">
    <citation type="submission" date="2021-12" db="EMBL/GenBank/DDBJ databases">
        <authorList>
            <person name="Martin H S."/>
        </authorList>
    </citation>
    <scope>NUCLEOTIDE SEQUENCE</scope>
</reference>
<name>A0A8J9V3R4_9NEOP</name>
<dbReference type="Proteomes" id="UP000838878">
    <property type="component" value="Chromosome 9"/>
</dbReference>
<feature type="compositionally biased region" description="Polar residues" evidence="1">
    <location>
        <begin position="89"/>
        <end position="111"/>
    </location>
</feature>